<feature type="region of interest" description="Disordered" evidence="1">
    <location>
        <begin position="1"/>
        <end position="25"/>
    </location>
</feature>
<comment type="caution">
    <text evidence="2">The sequence shown here is derived from an EMBL/GenBank/DDBJ whole genome shotgun (WGS) entry which is preliminary data.</text>
</comment>
<evidence type="ECO:0000313" key="3">
    <source>
        <dbReference type="Proteomes" id="UP001172101"/>
    </source>
</evidence>
<dbReference type="AlphaFoldDB" id="A0AA40DVX8"/>
<dbReference type="EMBL" id="JAUIRO010000005">
    <property type="protein sequence ID" value="KAK0713673.1"/>
    <property type="molecule type" value="Genomic_DNA"/>
</dbReference>
<feature type="region of interest" description="Disordered" evidence="1">
    <location>
        <begin position="238"/>
        <end position="266"/>
    </location>
</feature>
<sequence>MTGNEKSITECSTSGNSSGRNGWAHQRTHCAGEPILSPGERSTDNSSHCICLNDCEHETNGKRSTSIGTCALLSFVKDGKLYQLLRFKPHKELPRVVGDAADLTLTMEGPMRLQSFSGLKEKDSKASEVGFMPCKKQHLGCFSGELAPQSESEIHWQAELFRVHTGNETEMPTYSKVHLQPGKKKRDHCFLTDDDLETWPSFESRLEQIDTTKPHVFVACFHLFECAKTPIINHGTSATTSTQSFSHNPGKTTTDGSQPRTAAAAD</sequence>
<dbReference type="Proteomes" id="UP001172101">
    <property type="component" value="Unassembled WGS sequence"/>
</dbReference>
<organism evidence="2 3">
    <name type="scientific">Lasiosphaeria miniovina</name>
    <dbReference type="NCBI Taxonomy" id="1954250"/>
    <lineage>
        <taxon>Eukaryota</taxon>
        <taxon>Fungi</taxon>
        <taxon>Dikarya</taxon>
        <taxon>Ascomycota</taxon>
        <taxon>Pezizomycotina</taxon>
        <taxon>Sordariomycetes</taxon>
        <taxon>Sordariomycetidae</taxon>
        <taxon>Sordariales</taxon>
        <taxon>Lasiosphaeriaceae</taxon>
        <taxon>Lasiosphaeria</taxon>
    </lineage>
</organism>
<feature type="compositionally biased region" description="Polar residues" evidence="1">
    <location>
        <begin position="238"/>
        <end position="260"/>
    </location>
</feature>
<feature type="non-terminal residue" evidence="2">
    <location>
        <position position="266"/>
    </location>
</feature>
<gene>
    <name evidence="2" type="ORF">B0T26DRAFT_718092</name>
</gene>
<feature type="compositionally biased region" description="Polar residues" evidence="1">
    <location>
        <begin position="1"/>
        <end position="20"/>
    </location>
</feature>
<proteinExistence type="predicted"/>
<keyword evidence="3" id="KW-1185">Reference proteome</keyword>
<reference evidence="2" key="1">
    <citation type="submission" date="2023-06" db="EMBL/GenBank/DDBJ databases">
        <title>Genome-scale phylogeny and comparative genomics of the fungal order Sordariales.</title>
        <authorList>
            <consortium name="Lawrence Berkeley National Laboratory"/>
            <person name="Hensen N."/>
            <person name="Bonometti L."/>
            <person name="Westerberg I."/>
            <person name="Brannstrom I.O."/>
            <person name="Guillou S."/>
            <person name="Cros-Aarteil S."/>
            <person name="Calhoun S."/>
            <person name="Haridas S."/>
            <person name="Kuo A."/>
            <person name="Mondo S."/>
            <person name="Pangilinan J."/>
            <person name="Riley R."/>
            <person name="LaButti K."/>
            <person name="Andreopoulos B."/>
            <person name="Lipzen A."/>
            <person name="Chen C."/>
            <person name="Yanf M."/>
            <person name="Daum C."/>
            <person name="Ng V."/>
            <person name="Clum A."/>
            <person name="Steindorff A."/>
            <person name="Ohm R."/>
            <person name="Martin F."/>
            <person name="Silar P."/>
            <person name="Natvig D."/>
            <person name="Lalanne C."/>
            <person name="Gautier V."/>
            <person name="Ament-velasquez S.L."/>
            <person name="Kruys A."/>
            <person name="Hutchinson M.I."/>
            <person name="Powell A.J."/>
            <person name="Barry K."/>
            <person name="Miller A.N."/>
            <person name="Grigoriev I.V."/>
            <person name="Debuchy R."/>
            <person name="Gladieux P."/>
            <person name="Thoren M.H."/>
            <person name="Johannesson H."/>
        </authorList>
    </citation>
    <scope>NUCLEOTIDE SEQUENCE</scope>
    <source>
        <strain evidence="2">SMH2392-1A</strain>
    </source>
</reference>
<dbReference type="GeneID" id="85325631"/>
<evidence type="ECO:0000313" key="2">
    <source>
        <dbReference type="EMBL" id="KAK0713673.1"/>
    </source>
</evidence>
<name>A0AA40DVX8_9PEZI</name>
<protein>
    <submittedName>
        <fullName evidence="2">Uncharacterized protein</fullName>
    </submittedName>
</protein>
<dbReference type="RefSeq" id="XP_060294996.1">
    <property type="nucleotide sequence ID" value="XM_060442361.1"/>
</dbReference>
<accession>A0AA40DVX8</accession>
<evidence type="ECO:0000256" key="1">
    <source>
        <dbReference type="SAM" id="MobiDB-lite"/>
    </source>
</evidence>